<organism evidence="3">
    <name type="scientific">marine metagenome</name>
    <dbReference type="NCBI Taxonomy" id="408172"/>
    <lineage>
        <taxon>unclassified sequences</taxon>
        <taxon>metagenomes</taxon>
        <taxon>ecological metagenomes</taxon>
    </lineage>
</organism>
<keyword evidence="1" id="KW-0472">Membrane</keyword>
<evidence type="ECO:0000313" key="3">
    <source>
        <dbReference type="EMBL" id="SVD54587.1"/>
    </source>
</evidence>
<proteinExistence type="predicted"/>
<dbReference type="Pfam" id="PF00361">
    <property type="entry name" value="Proton_antipo_M"/>
    <property type="match status" value="1"/>
</dbReference>
<feature type="transmembrane region" description="Helical" evidence="1">
    <location>
        <begin position="115"/>
        <end position="133"/>
    </location>
</feature>
<accession>A0A382W708</accession>
<name>A0A382W708_9ZZZZ</name>
<reference evidence="3" key="1">
    <citation type="submission" date="2018-05" db="EMBL/GenBank/DDBJ databases">
        <authorList>
            <person name="Lanie J.A."/>
            <person name="Ng W.-L."/>
            <person name="Kazmierczak K.M."/>
            <person name="Andrzejewski T.M."/>
            <person name="Davidsen T.M."/>
            <person name="Wayne K.J."/>
            <person name="Tettelin H."/>
            <person name="Glass J.I."/>
            <person name="Rusch D."/>
            <person name="Podicherti R."/>
            <person name="Tsui H.-C.T."/>
            <person name="Winkler M.E."/>
        </authorList>
    </citation>
    <scope>NUCLEOTIDE SEQUENCE</scope>
</reference>
<feature type="transmembrane region" description="Helical" evidence="1">
    <location>
        <begin position="221"/>
        <end position="242"/>
    </location>
</feature>
<keyword evidence="1" id="KW-0812">Transmembrane</keyword>
<dbReference type="AlphaFoldDB" id="A0A382W708"/>
<dbReference type="GO" id="GO:0015990">
    <property type="term" value="P:electron transport coupled proton transport"/>
    <property type="evidence" value="ECO:0007669"/>
    <property type="project" value="TreeGrafter"/>
</dbReference>
<dbReference type="GO" id="GO:0008137">
    <property type="term" value="F:NADH dehydrogenase (ubiquinone) activity"/>
    <property type="evidence" value="ECO:0007669"/>
    <property type="project" value="InterPro"/>
</dbReference>
<dbReference type="GO" id="GO:0003954">
    <property type="term" value="F:NADH dehydrogenase activity"/>
    <property type="evidence" value="ECO:0007669"/>
    <property type="project" value="TreeGrafter"/>
</dbReference>
<dbReference type="GO" id="GO:0042773">
    <property type="term" value="P:ATP synthesis coupled electron transport"/>
    <property type="evidence" value="ECO:0007669"/>
    <property type="project" value="InterPro"/>
</dbReference>
<dbReference type="PRINTS" id="PR01437">
    <property type="entry name" value="NUOXDRDTASE4"/>
</dbReference>
<dbReference type="InterPro" id="IPR001750">
    <property type="entry name" value="ND/Mrp_TM"/>
</dbReference>
<evidence type="ECO:0000259" key="2">
    <source>
        <dbReference type="Pfam" id="PF00361"/>
    </source>
</evidence>
<feature type="non-terminal residue" evidence="3">
    <location>
        <position position="279"/>
    </location>
</feature>
<feature type="transmembrane region" description="Helical" evidence="1">
    <location>
        <begin position="6"/>
        <end position="25"/>
    </location>
</feature>
<protein>
    <recommendedName>
        <fullName evidence="2">NADH:quinone oxidoreductase/Mrp antiporter transmembrane domain-containing protein</fullName>
    </recommendedName>
</protein>
<gene>
    <name evidence="3" type="ORF">METZ01_LOCUS407441</name>
</gene>
<dbReference type="PANTHER" id="PTHR43507:SF4">
    <property type="entry name" value="PROTON-TRANSLOCATING NADH-QUINONE OXIDOREDUCTASE, CHAIN M"/>
    <property type="match status" value="1"/>
</dbReference>
<feature type="transmembrane region" description="Helical" evidence="1">
    <location>
        <begin position="139"/>
        <end position="160"/>
    </location>
</feature>
<keyword evidence="1" id="KW-1133">Transmembrane helix</keyword>
<feature type="transmembrane region" description="Helical" evidence="1">
    <location>
        <begin position="88"/>
        <end position="108"/>
    </location>
</feature>
<dbReference type="PANTHER" id="PTHR43507">
    <property type="entry name" value="NADH-UBIQUINONE OXIDOREDUCTASE CHAIN 4"/>
    <property type="match status" value="1"/>
</dbReference>
<feature type="transmembrane region" description="Helical" evidence="1">
    <location>
        <begin position="37"/>
        <end position="54"/>
    </location>
</feature>
<dbReference type="EMBL" id="UINC01157539">
    <property type="protein sequence ID" value="SVD54587.1"/>
    <property type="molecule type" value="Genomic_DNA"/>
</dbReference>
<feature type="transmembrane region" description="Helical" evidence="1">
    <location>
        <begin position="172"/>
        <end position="193"/>
    </location>
</feature>
<feature type="domain" description="NADH:quinone oxidoreductase/Mrp antiporter transmembrane" evidence="2">
    <location>
        <begin position="135"/>
        <end position="277"/>
    </location>
</feature>
<feature type="non-terminal residue" evidence="3">
    <location>
        <position position="1"/>
    </location>
</feature>
<dbReference type="GO" id="GO:0048039">
    <property type="term" value="F:ubiquinone binding"/>
    <property type="evidence" value="ECO:0007669"/>
    <property type="project" value="TreeGrafter"/>
</dbReference>
<dbReference type="InterPro" id="IPR003918">
    <property type="entry name" value="NADH_UbQ_OxRdtase"/>
</dbReference>
<evidence type="ECO:0000256" key="1">
    <source>
        <dbReference type="SAM" id="Phobius"/>
    </source>
</evidence>
<sequence>TLPAMNEILLPLAFLIPLACALGILITGRQENTAKTFAWIGFGAPFAIAIYAFLNFEPDDNGYSFLMNPVNTGLQDFGIHFQMGLNGVSLPLFCLSGIVGLAAGITAIKSNAKRLSLYLFLLLVMHSGVMGIFASVDLFFFYFFHEQALIPTFIMIGIWGSEERQIAALEMTIYHTLGALISLLGIVALYLAAGDGASLSMIDLAIRLADHPIAENSQKTIFGLLLFGLGVLVSLFPTYSWAPRGYGAAPTSNAMLHAGVLKKFGIYGLIQLAAPMLPS</sequence>